<evidence type="ECO:0000313" key="1">
    <source>
        <dbReference type="EnsemblPlants" id="QL04p096383:mrna"/>
    </source>
</evidence>
<reference evidence="1 2" key="1">
    <citation type="journal article" date="2016" name="G3 (Bethesda)">
        <title>First Draft Assembly and Annotation of the Genome of a California Endemic Oak Quercus lobata Nee (Fagaceae).</title>
        <authorList>
            <person name="Sork V.L."/>
            <person name="Fitz-Gibbon S.T."/>
            <person name="Puiu D."/>
            <person name="Crepeau M."/>
            <person name="Gugger P.F."/>
            <person name="Sherman R."/>
            <person name="Stevens K."/>
            <person name="Langley C.H."/>
            <person name="Pellegrini M."/>
            <person name="Salzberg S.L."/>
        </authorList>
    </citation>
    <scope>NUCLEOTIDE SEQUENCE [LARGE SCALE GENOMIC DNA]</scope>
    <source>
        <strain evidence="1 2">cv. SW786</strain>
    </source>
</reference>
<dbReference type="Proteomes" id="UP000594261">
    <property type="component" value="Chromosome 4"/>
</dbReference>
<evidence type="ECO:0000313" key="2">
    <source>
        <dbReference type="Proteomes" id="UP000594261"/>
    </source>
</evidence>
<dbReference type="FunCoup" id="A0A7N2LJM9">
    <property type="interactions" value="1628"/>
</dbReference>
<dbReference type="EnsemblPlants" id="QL04p096383:mrna">
    <property type="protein sequence ID" value="QL04p096383:mrna"/>
    <property type="gene ID" value="QL04p096383"/>
</dbReference>
<dbReference type="Pfam" id="PF02681">
    <property type="entry name" value="DUF212"/>
    <property type="match status" value="2"/>
</dbReference>
<dbReference type="PANTHER" id="PTHR31446">
    <property type="entry name" value="ACID PHOSPHATASE/VANADIUM-DEPENDENT HALOPEROXIDASE-RELATED PROTEIN"/>
    <property type="match status" value="1"/>
</dbReference>
<proteinExistence type="predicted"/>
<reference evidence="1" key="2">
    <citation type="submission" date="2021-01" db="UniProtKB">
        <authorList>
            <consortium name="EnsemblPlants"/>
        </authorList>
    </citation>
    <scope>IDENTIFICATION</scope>
</reference>
<sequence>MLSQCFCWGFPTCSYSSIHHHNLNLSTNKKQQQPFLLFLRRRQPKPKSSPFKLTCLGTGAGTGTELFDQISQLAHNKVLVAAGISAAIGQLSKPFTSVLLYSKDLDFKAAFQAGGFPSTHSSAVVATATIIALERGLSDSIFGLTVVYAGLVMYDAQRVGTFRKMGPYGLPSVAFNSPKRRRVPLIECHIGREWTKAYLVLQKGVRREVGNHAKVLNKLLAKIHVNSVHTKDRENMIDSQPGKSLPVSLERIGSLVSEEASSFTSKSTNSPLLLRSDDKLRPNNQVVLSSGSAANVEEGIERTIENIISLKESIGHTEVEVIAGALLGFFVSLALFTIM</sequence>
<protein>
    <recommendedName>
        <fullName evidence="3">Acid phosphatase/vanadium-dependent haloperoxidase-related protein</fullName>
    </recommendedName>
</protein>
<name>A0A7N2LJM9_QUELO</name>
<dbReference type="InParanoid" id="A0A7N2LJM9"/>
<keyword evidence="2" id="KW-1185">Reference proteome</keyword>
<evidence type="ECO:0008006" key="3">
    <source>
        <dbReference type="Google" id="ProtNLM"/>
    </source>
</evidence>
<dbReference type="EMBL" id="LRBV02000004">
    <property type="status" value="NOT_ANNOTATED_CDS"/>
    <property type="molecule type" value="Genomic_DNA"/>
</dbReference>
<accession>A0A7N2LJM9</accession>
<dbReference type="AlphaFoldDB" id="A0A7N2LJM9"/>
<dbReference type="InterPro" id="IPR003832">
    <property type="entry name" value="DUF212"/>
</dbReference>
<dbReference type="PANTHER" id="PTHR31446:SF2">
    <property type="entry name" value="ACID PHOSPHATASE_VANADIUM-DEPENDENT HALOPEROXIDASE-RELATED PROTEIN"/>
    <property type="match status" value="1"/>
</dbReference>
<dbReference type="Gramene" id="QL04p096383:mrna">
    <property type="protein sequence ID" value="QL04p096383:mrna"/>
    <property type="gene ID" value="QL04p096383"/>
</dbReference>
<organism evidence="1 2">
    <name type="scientific">Quercus lobata</name>
    <name type="common">Valley oak</name>
    <dbReference type="NCBI Taxonomy" id="97700"/>
    <lineage>
        <taxon>Eukaryota</taxon>
        <taxon>Viridiplantae</taxon>
        <taxon>Streptophyta</taxon>
        <taxon>Embryophyta</taxon>
        <taxon>Tracheophyta</taxon>
        <taxon>Spermatophyta</taxon>
        <taxon>Magnoliopsida</taxon>
        <taxon>eudicotyledons</taxon>
        <taxon>Gunneridae</taxon>
        <taxon>Pentapetalae</taxon>
        <taxon>rosids</taxon>
        <taxon>fabids</taxon>
        <taxon>Fagales</taxon>
        <taxon>Fagaceae</taxon>
        <taxon>Quercus</taxon>
    </lineage>
</organism>
<dbReference type="OMA" id="RREVGTH"/>